<evidence type="ECO:0000313" key="1">
    <source>
        <dbReference type="EMBL" id="PNU05879.1"/>
    </source>
</evidence>
<sequence>MGSALATSHRHVATGAGTERFGARVGGTARFDDAFAKNRWARVSSNVQAARGSLKLILIQRSPR</sequence>
<reference evidence="1 2" key="1">
    <citation type="submission" date="2016-05" db="EMBL/GenBank/DDBJ databases">
        <title>Complete genome sequence of Novosphingobium guangzhouense SA925(T).</title>
        <authorList>
            <person name="Sha S."/>
        </authorList>
    </citation>
    <scope>NUCLEOTIDE SEQUENCE [LARGE SCALE GENOMIC DNA]</scope>
    <source>
        <strain evidence="1 2">SA925</strain>
    </source>
</reference>
<protein>
    <submittedName>
        <fullName evidence="1">Uncharacterized protein</fullName>
    </submittedName>
</protein>
<proteinExistence type="predicted"/>
<accession>A0A2K2G4A8</accession>
<evidence type="ECO:0000313" key="2">
    <source>
        <dbReference type="Proteomes" id="UP000236327"/>
    </source>
</evidence>
<keyword evidence="2" id="KW-1185">Reference proteome</keyword>
<gene>
    <name evidence="1" type="ORF">A8V01_13770</name>
</gene>
<dbReference type="AlphaFoldDB" id="A0A2K2G4A8"/>
<dbReference type="EMBL" id="LYMM01000021">
    <property type="protein sequence ID" value="PNU05879.1"/>
    <property type="molecule type" value="Genomic_DNA"/>
</dbReference>
<organism evidence="1 2">
    <name type="scientific">Novosphingobium guangzhouense</name>
    <dbReference type="NCBI Taxonomy" id="1850347"/>
    <lineage>
        <taxon>Bacteria</taxon>
        <taxon>Pseudomonadati</taxon>
        <taxon>Pseudomonadota</taxon>
        <taxon>Alphaproteobacteria</taxon>
        <taxon>Sphingomonadales</taxon>
        <taxon>Sphingomonadaceae</taxon>
        <taxon>Novosphingobium</taxon>
    </lineage>
</organism>
<comment type="caution">
    <text evidence="1">The sequence shown here is derived from an EMBL/GenBank/DDBJ whole genome shotgun (WGS) entry which is preliminary data.</text>
</comment>
<dbReference type="Proteomes" id="UP000236327">
    <property type="component" value="Unassembled WGS sequence"/>
</dbReference>
<name>A0A2K2G4A8_9SPHN</name>